<evidence type="ECO:0000256" key="10">
    <source>
        <dbReference type="ARBA" id="ARBA00022525"/>
    </source>
</evidence>
<dbReference type="GO" id="GO:0035567">
    <property type="term" value="P:non-canonical Wnt signaling pathway"/>
    <property type="evidence" value="ECO:0007669"/>
    <property type="project" value="TreeGrafter"/>
</dbReference>
<comment type="catalytic activity">
    <reaction evidence="19">
        <text>2 superoxide + 2 H(+) = H2O2 + O2</text>
        <dbReference type="Rhea" id="RHEA:20696"/>
        <dbReference type="ChEBI" id="CHEBI:15378"/>
        <dbReference type="ChEBI" id="CHEBI:15379"/>
        <dbReference type="ChEBI" id="CHEBI:16240"/>
        <dbReference type="ChEBI" id="CHEBI:18421"/>
        <dbReference type="EC" id="1.15.1.1"/>
    </reaction>
</comment>
<dbReference type="AlphaFoldDB" id="A0AA40HT35"/>
<sequence>MVCGRPGGRLLLRAALLALAALCLLRVPGARAAACEPVRIPLCKSLPWNMTKMPNHLHHSTQANAILAIEQFEGLLGTHCSPDLLFFLCAMYAPICTIDFQHEPIKPCKSVCERARQGCEPILIKYRHAWPESLACEELPVYDRGVCISPEAIVTADGAGESWRREPPSLPHSQLLGVLDSPILSFPFRSLLFISSSFPSSPFPADALSSNSALPALLVTCHVLICPLVWSAHVIAIIRAKVKEVKTKCHDVTAVVEVKEILKASLVNIPRDTVNLYTSSGCLCPPLNVNEEYIIMGYEDEERSRTGMCPKFLYQMEELFPSLLQSMELGFSFCTKTMIIMPFGSLRLGGGFRKAWCRSRQAPSSPTFDGPRRDVSSLPQRPLLFRSTAMAQMLSSRCHWRRELSVPLAQSATPATPSPAPCASRWPNRGRSGVMGSPPQCSGSVPLNGRIGHPKSRPPASRRPIVGVAKASHINARGMQLHHSKHHVAYVNNLNTRESRHAVAPPVSAGPTHTCCWH</sequence>
<dbReference type="SUPFAM" id="SSF46609">
    <property type="entry name" value="Fe,Mn superoxide dismutase (SOD), N-terminal domain"/>
    <property type="match status" value="1"/>
</dbReference>
<organism evidence="23 24">
    <name type="scientific">Cnephaeus nilssonii</name>
    <name type="common">Northern bat</name>
    <name type="synonym">Eptesicus nilssonii</name>
    <dbReference type="NCBI Taxonomy" id="3371016"/>
    <lineage>
        <taxon>Eukaryota</taxon>
        <taxon>Metazoa</taxon>
        <taxon>Chordata</taxon>
        <taxon>Craniata</taxon>
        <taxon>Vertebrata</taxon>
        <taxon>Euteleostomi</taxon>
        <taxon>Mammalia</taxon>
        <taxon>Eutheria</taxon>
        <taxon>Laurasiatheria</taxon>
        <taxon>Chiroptera</taxon>
        <taxon>Yangochiroptera</taxon>
        <taxon>Vespertilionidae</taxon>
        <taxon>Cnephaeus</taxon>
    </lineage>
</organism>
<feature type="chain" id="PRO_5041437289" description="Superoxide dismutase [Mn], mitochondrial" evidence="21">
    <location>
        <begin position="33"/>
        <end position="518"/>
    </location>
</feature>
<reference evidence="23" key="1">
    <citation type="submission" date="2023-06" db="EMBL/GenBank/DDBJ databases">
        <title>Reference genome for the Northern bat (Eptesicus nilssonii), a most northern bat species.</title>
        <authorList>
            <person name="Laine V.N."/>
            <person name="Pulliainen A.T."/>
            <person name="Lilley T.M."/>
        </authorList>
    </citation>
    <scope>NUCLEOTIDE SEQUENCE</scope>
    <source>
        <strain evidence="23">BLF_Eptnil</strain>
        <tissue evidence="23">Kidney</tissue>
    </source>
</reference>
<name>A0AA40HT35_CNENI</name>
<accession>A0AA40HT35</accession>
<comment type="subcellular location">
    <subcellularLocation>
        <location evidence="2">Mitochondrion matrix</location>
    </subcellularLocation>
    <subcellularLocation>
        <location evidence="3">Secreted</location>
    </subcellularLocation>
</comment>
<protein>
    <recommendedName>
        <fullName evidence="8">Superoxide dismutase [Mn], mitochondrial</fullName>
        <ecNumber evidence="7">1.15.1.1</ecNumber>
    </recommendedName>
</protein>
<evidence type="ECO:0000313" key="23">
    <source>
        <dbReference type="EMBL" id="KAK1336835.1"/>
    </source>
</evidence>
<evidence type="ECO:0000256" key="15">
    <source>
        <dbReference type="ARBA" id="ARBA00023002"/>
    </source>
</evidence>
<keyword evidence="16 20" id="KW-1015">Disulfide bond</keyword>
<keyword evidence="17" id="KW-0325">Glycoprotein</keyword>
<dbReference type="InterPro" id="IPR018933">
    <property type="entry name" value="Netrin_module_non-TIMP"/>
</dbReference>
<keyword evidence="9" id="KW-0217">Developmental protein</keyword>
<feature type="disulfide bond" evidence="20">
    <location>
        <begin position="35"/>
        <end position="96"/>
    </location>
</feature>
<dbReference type="PANTHER" id="PTHR11309:SF97">
    <property type="entry name" value="SECRETED FRIZZLED-RELATED PROTEIN 3"/>
    <property type="match status" value="1"/>
</dbReference>
<dbReference type="GO" id="GO:0004784">
    <property type="term" value="F:superoxide dismutase activity"/>
    <property type="evidence" value="ECO:0007669"/>
    <property type="project" value="UniProtKB-EC"/>
</dbReference>
<evidence type="ECO:0000256" key="12">
    <source>
        <dbReference type="ARBA" id="ARBA00022723"/>
    </source>
</evidence>
<comment type="caution">
    <text evidence="23">The sequence shown here is derived from an EMBL/GenBank/DDBJ whole genome shotgun (WGS) entry which is preliminary data.</text>
</comment>
<keyword evidence="10" id="KW-0964">Secreted</keyword>
<evidence type="ECO:0000256" key="4">
    <source>
        <dbReference type="ARBA" id="ARBA00008714"/>
    </source>
</evidence>
<evidence type="ECO:0000256" key="7">
    <source>
        <dbReference type="ARBA" id="ARBA00012682"/>
    </source>
</evidence>
<dbReference type="GO" id="GO:0090090">
    <property type="term" value="P:negative regulation of canonical Wnt signaling pathway"/>
    <property type="evidence" value="ECO:0007669"/>
    <property type="project" value="UniProtKB-ARBA"/>
</dbReference>
<dbReference type="Gene3D" id="1.10.287.990">
    <property type="entry name" value="Fe,Mn superoxide dismutase (SOD) domain"/>
    <property type="match status" value="1"/>
</dbReference>
<dbReference type="InterPro" id="IPR036790">
    <property type="entry name" value="Frizzled_dom_sf"/>
</dbReference>
<dbReference type="GO" id="GO:0005759">
    <property type="term" value="C:mitochondrial matrix"/>
    <property type="evidence" value="ECO:0007669"/>
    <property type="project" value="UniProtKB-SubCell"/>
</dbReference>
<dbReference type="CDD" id="cd07441">
    <property type="entry name" value="CRD_SFRP3"/>
    <property type="match status" value="1"/>
</dbReference>
<comment type="subunit">
    <text evidence="6">Homotetramer.</text>
</comment>
<dbReference type="InterPro" id="IPR036324">
    <property type="entry name" value="Mn/Fe_SOD_N_sf"/>
</dbReference>
<evidence type="ECO:0000256" key="20">
    <source>
        <dbReference type="PROSITE-ProRule" id="PRU00090"/>
    </source>
</evidence>
<feature type="signal peptide" evidence="21">
    <location>
        <begin position="1"/>
        <end position="32"/>
    </location>
</feature>
<dbReference type="GO" id="GO:0017147">
    <property type="term" value="F:Wnt-protein binding"/>
    <property type="evidence" value="ECO:0007669"/>
    <property type="project" value="TreeGrafter"/>
</dbReference>
<dbReference type="PANTHER" id="PTHR11309">
    <property type="entry name" value="FRIZZLED"/>
    <property type="match status" value="1"/>
</dbReference>
<evidence type="ECO:0000256" key="13">
    <source>
        <dbReference type="ARBA" id="ARBA00022729"/>
    </source>
</evidence>
<keyword evidence="24" id="KW-1185">Reference proteome</keyword>
<evidence type="ECO:0000256" key="9">
    <source>
        <dbReference type="ARBA" id="ARBA00022473"/>
    </source>
</evidence>
<dbReference type="Pfam" id="PF00081">
    <property type="entry name" value="Sod_Fe_N"/>
    <property type="match status" value="1"/>
</dbReference>
<dbReference type="InterPro" id="IPR019831">
    <property type="entry name" value="Mn/Fe_SOD_N"/>
</dbReference>
<evidence type="ECO:0000256" key="3">
    <source>
        <dbReference type="ARBA" id="ARBA00004613"/>
    </source>
</evidence>
<evidence type="ECO:0000256" key="11">
    <source>
        <dbReference type="ARBA" id="ARBA00022687"/>
    </source>
</evidence>
<keyword evidence="13 21" id="KW-0732">Signal</keyword>
<comment type="caution">
    <text evidence="20">Lacks conserved residue(s) required for the propagation of feature annotation.</text>
</comment>
<dbReference type="InterPro" id="IPR008993">
    <property type="entry name" value="TIMP-like_OB-fold"/>
</dbReference>
<proteinExistence type="inferred from homology"/>
<comment type="function">
    <text evidence="1">Destroys superoxide anion radicals which are normally produced within the cells and which are toxic to biological systems.</text>
</comment>
<evidence type="ECO:0000256" key="6">
    <source>
        <dbReference type="ARBA" id="ARBA00011881"/>
    </source>
</evidence>
<evidence type="ECO:0000256" key="2">
    <source>
        <dbReference type="ARBA" id="ARBA00004305"/>
    </source>
</evidence>
<dbReference type="SUPFAM" id="SSF63501">
    <property type="entry name" value="Frizzled cysteine-rich domain"/>
    <property type="match status" value="1"/>
</dbReference>
<evidence type="ECO:0000256" key="16">
    <source>
        <dbReference type="ARBA" id="ARBA00023157"/>
    </source>
</evidence>
<dbReference type="SMART" id="SM00063">
    <property type="entry name" value="FRI"/>
    <property type="match status" value="1"/>
</dbReference>
<feature type="disulfide bond" evidence="20">
    <location>
        <begin position="43"/>
        <end position="89"/>
    </location>
</feature>
<keyword evidence="14" id="KW-0221">Differentiation</keyword>
<dbReference type="Proteomes" id="UP001177744">
    <property type="component" value="Unassembled WGS sequence"/>
</dbReference>
<dbReference type="SUPFAM" id="SSF50242">
    <property type="entry name" value="TIMP-like"/>
    <property type="match status" value="1"/>
</dbReference>
<dbReference type="EC" id="1.15.1.1" evidence="7"/>
<evidence type="ECO:0000259" key="22">
    <source>
        <dbReference type="PROSITE" id="PS50038"/>
    </source>
</evidence>
<evidence type="ECO:0000256" key="8">
    <source>
        <dbReference type="ARBA" id="ARBA00014518"/>
    </source>
</evidence>
<evidence type="ECO:0000256" key="14">
    <source>
        <dbReference type="ARBA" id="ARBA00022782"/>
    </source>
</evidence>
<dbReference type="InterPro" id="IPR015526">
    <property type="entry name" value="Frizzled/SFRP"/>
</dbReference>
<keyword evidence="15" id="KW-0560">Oxidoreductase</keyword>
<evidence type="ECO:0000256" key="17">
    <source>
        <dbReference type="ARBA" id="ARBA00023180"/>
    </source>
</evidence>
<dbReference type="FunFam" id="1.10.2000.10:FF:000005">
    <property type="entry name" value="secreted frizzled-related protein 4"/>
    <property type="match status" value="1"/>
</dbReference>
<dbReference type="EMBL" id="JAULJE010000012">
    <property type="protein sequence ID" value="KAK1336835.1"/>
    <property type="molecule type" value="Genomic_DNA"/>
</dbReference>
<keyword evidence="12" id="KW-0479">Metal-binding</keyword>
<dbReference type="InterPro" id="IPR020067">
    <property type="entry name" value="Frizzled_dom"/>
</dbReference>
<dbReference type="GO" id="GO:0046872">
    <property type="term" value="F:metal ion binding"/>
    <property type="evidence" value="ECO:0007669"/>
    <property type="project" value="UniProtKB-KW"/>
</dbReference>
<evidence type="ECO:0000256" key="1">
    <source>
        <dbReference type="ARBA" id="ARBA00002170"/>
    </source>
</evidence>
<evidence type="ECO:0000256" key="5">
    <source>
        <dbReference type="ARBA" id="ARBA00010054"/>
    </source>
</evidence>
<dbReference type="Gene3D" id="2.40.50.120">
    <property type="match status" value="1"/>
</dbReference>
<dbReference type="GO" id="GO:0005615">
    <property type="term" value="C:extracellular space"/>
    <property type="evidence" value="ECO:0007669"/>
    <property type="project" value="TreeGrafter"/>
</dbReference>
<evidence type="ECO:0000256" key="18">
    <source>
        <dbReference type="ARBA" id="ARBA00023211"/>
    </source>
</evidence>
<dbReference type="Pfam" id="PF01392">
    <property type="entry name" value="Fz"/>
    <property type="match status" value="1"/>
</dbReference>
<dbReference type="GO" id="GO:0060070">
    <property type="term" value="P:canonical Wnt signaling pathway"/>
    <property type="evidence" value="ECO:0007669"/>
    <property type="project" value="TreeGrafter"/>
</dbReference>
<keyword evidence="18" id="KW-0464">Manganese</keyword>
<evidence type="ECO:0000313" key="24">
    <source>
        <dbReference type="Proteomes" id="UP001177744"/>
    </source>
</evidence>
<dbReference type="PROSITE" id="PS50038">
    <property type="entry name" value="FZ"/>
    <property type="match status" value="1"/>
</dbReference>
<keyword evidence="11" id="KW-0879">Wnt signaling pathway</keyword>
<dbReference type="Pfam" id="PF01759">
    <property type="entry name" value="NTR"/>
    <property type="match status" value="1"/>
</dbReference>
<evidence type="ECO:0000256" key="19">
    <source>
        <dbReference type="ARBA" id="ARBA00049204"/>
    </source>
</evidence>
<feature type="disulfide bond" evidence="20">
    <location>
        <begin position="112"/>
        <end position="136"/>
    </location>
</feature>
<feature type="domain" description="FZ" evidence="22">
    <location>
        <begin position="30"/>
        <end position="150"/>
    </location>
</feature>
<dbReference type="InterPro" id="IPR041759">
    <property type="entry name" value="SFRP3_CRD"/>
</dbReference>
<comment type="similarity">
    <text evidence="5">Belongs to the secreted frizzled-related protein (sFRP) family.</text>
</comment>
<evidence type="ECO:0000256" key="21">
    <source>
        <dbReference type="SAM" id="SignalP"/>
    </source>
</evidence>
<gene>
    <name evidence="23" type="ORF">QTO34_002870</name>
</gene>
<comment type="similarity">
    <text evidence="4">Belongs to the iron/manganese superoxide dismutase family.</text>
</comment>
<dbReference type="Gene3D" id="1.10.2000.10">
    <property type="entry name" value="Frizzled cysteine-rich domain"/>
    <property type="match status" value="1"/>
</dbReference>
<dbReference type="GO" id="GO:0030154">
    <property type="term" value="P:cell differentiation"/>
    <property type="evidence" value="ECO:0007669"/>
    <property type="project" value="UniProtKB-KW"/>
</dbReference>